<dbReference type="Proteomes" id="UP000199771">
    <property type="component" value="Unassembled WGS sequence"/>
</dbReference>
<dbReference type="PANTHER" id="PTHR42756:SF1">
    <property type="entry name" value="TRANSCRIPTIONAL REPRESSOR OF EMRAB OPERON"/>
    <property type="match status" value="1"/>
</dbReference>
<evidence type="ECO:0000313" key="5">
    <source>
        <dbReference type="EMBL" id="SFF50815.1"/>
    </source>
</evidence>
<keyword evidence="3" id="KW-0804">Transcription</keyword>
<dbReference type="Pfam" id="PF12802">
    <property type="entry name" value="MarR_2"/>
    <property type="match status" value="1"/>
</dbReference>
<name>A0A1I2J7U4_9GAMM</name>
<dbReference type="PRINTS" id="PR00598">
    <property type="entry name" value="HTHMARR"/>
</dbReference>
<evidence type="ECO:0000256" key="1">
    <source>
        <dbReference type="ARBA" id="ARBA00023015"/>
    </source>
</evidence>
<evidence type="ECO:0000259" key="4">
    <source>
        <dbReference type="PROSITE" id="PS50995"/>
    </source>
</evidence>
<dbReference type="SMART" id="SM00347">
    <property type="entry name" value="HTH_MARR"/>
    <property type="match status" value="1"/>
</dbReference>
<evidence type="ECO:0000313" key="6">
    <source>
        <dbReference type="Proteomes" id="UP000199771"/>
    </source>
</evidence>
<feature type="domain" description="HTH marR-type" evidence="4">
    <location>
        <begin position="8"/>
        <end position="141"/>
    </location>
</feature>
<evidence type="ECO:0000256" key="2">
    <source>
        <dbReference type="ARBA" id="ARBA00023125"/>
    </source>
</evidence>
<dbReference type="GO" id="GO:0003700">
    <property type="term" value="F:DNA-binding transcription factor activity"/>
    <property type="evidence" value="ECO:0007669"/>
    <property type="project" value="InterPro"/>
</dbReference>
<proteinExistence type="predicted"/>
<dbReference type="EMBL" id="FOOC01000006">
    <property type="protein sequence ID" value="SFF50815.1"/>
    <property type="molecule type" value="Genomic_DNA"/>
</dbReference>
<dbReference type="InterPro" id="IPR036388">
    <property type="entry name" value="WH-like_DNA-bd_sf"/>
</dbReference>
<dbReference type="InterPro" id="IPR036390">
    <property type="entry name" value="WH_DNA-bd_sf"/>
</dbReference>
<dbReference type="Gene3D" id="1.10.10.10">
    <property type="entry name" value="Winged helix-like DNA-binding domain superfamily/Winged helix DNA-binding domain"/>
    <property type="match status" value="1"/>
</dbReference>
<dbReference type="InterPro" id="IPR000835">
    <property type="entry name" value="HTH_MarR-typ"/>
</dbReference>
<keyword evidence="6" id="KW-1185">Reference proteome</keyword>
<protein>
    <submittedName>
        <fullName evidence="5">Transcriptional regulator, MarR family</fullName>
    </submittedName>
</protein>
<dbReference type="OrthoDB" id="5296557at2"/>
<reference evidence="5 6" key="1">
    <citation type="submission" date="2016-10" db="EMBL/GenBank/DDBJ databases">
        <authorList>
            <person name="de Groot N.N."/>
        </authorList>
    </citation>
    <scope>NUCLEOTIDE SEQUENCE [LARGE SCALE GENOMIC DNA]</scope>
    <source>
        <strain evidence="5 6">DSM 23609</strain>
    </source>
</reference>
<evidence type="ECO:0000256" key="3">
    <source>
        <dbReference type="ARBA" id="ARBA00023163"/>
    </source>
</evidence>
<dbReference type="PROSITE" id="PS50995">
    <property type="entry name" value="HTH_MARR_2"/>
    <property type="match status" value="1"/>
</dbReference>
<dbReference type="PROSITE" id="PS01117">
    <property type="entry name" value="HTH_MARR_1"/>
    <property type="match status" value="1"/>
</dbReference>
<keyword evidence="1" id="KW-0805">Transcription regulation</keyword>
<dbReference type="PANTHER" id="PTHR42756">
    <property type="entry name" value="TRANSCRIPTIONAL REGULATOR, MARR"/>
    <property type="match status" value="1"/>
</dbReference>
<dbReference type="STRING" id="1076937.SAMN04488120_10647"/>
<dbReference type="GO" id="GO:0003677">
    <property type="term" value="F:DNA binding"/>
    <property type="evidence" value="ECO:0007669"/>
    <property type="project" value="UniProtKB-KW"/>
</dbReference>
<sequence>MMVASTPEQRFGYLVREVSALWRGVIDRRLEPLGLSASRWEPLVVLLRSGEPMTQAMLADALKIEAPSVVRLIDRLADDGWVERRQNPLDRRAYHIVLTTKARKACTEIERVLAATRAEILGVLTQREIRACIDALSRVRDQVARLAGDGAHPAARRSSR</sequence>
<keyword evidence="2" id="KW-0238">DNA-binding</keyword>
<dbReference type="SUPFAM" id="SSF46785">
    <property type="entry name" value="Winged helix' DNA-binding domain"/>
    <property type="match status" value="1"/>
</dbReference>
<accession>A0A1I2J7U4</accession>
<dbReference type="RefSeq" id="WP_091533481.1">
    <property type="nucleotide sequence ID" value="NZ_FOOC01000006.1"/>
</dbReference>
<organism evidence="5 6">
    <name type="scientific">Fontimonas thermophila</name>
    <dbReference type="NCBI Taxonomy" id="1076937"/>
    <lineage>
        <taxon>Bacteria</taxon>
        <taxon>Pseudomonadati</taxon>
        <taxon>Pseudomonadota</taxon>
        <taxon>Gammaproteobacteria</taxon>
        <taxon>Nevskiales</taxon>
        <taxon>Nevskiaceae</taxon>
        <taxon>Fontimonas</taxon>
    </lineage>
</organism>
<dbReference type="InterPro" id="IPR023187">
    <property type="entry name" value="Tscrpt_reg_MarR-type_CS"/>
</dbReference>
<dbReference type="AlphaFoldDB" id="A0A1I2J7U4"/>
<gene>
    <name evidence="5" type="ORF">SAMN04488120_10647</name>
</gene>